<organism evidence="2">
    <name type="scientific">Hemiselmis andersenii</name>
    <name type="common">Cryptophyte alga</name>
    <dbReference type="NCBI Taxonomy" id="464988"/>
    <lineage>
        <taxon>Eukaryota</taxon>
        <taxon>Cryptophyceae</taxon>
        <taxon>Cryptomonadales</taxon>
        <taxon>Hemiselmidaceae</taxon>
        <taxon>Hemiselmis</taxon>
    </lineage>
</organism>
<name>A0A6T8G7R5_HEMAN</name>
<feature type="region of interest" description="Disordered" evidence="1">
    <location>
        <begin position="17"/>
        <end position="53"/>
    </location>
</feature>
<feature type="region of interest" description="Disordered" evidence="1">
    <location>
        <begin position="74"/>
        <end position="133"/>
    </location>
</feature>
<evidence type="ECO:0000313" key="2">
    <source>
        <dbReference type="EMBL" id="CAD8733578.1"/>
    </source>
</evidence>
<evidence type="ECO:0000256" key="1">
    <source>
        <dbReference type="SAM" id="MobiDB-lite"/>
    </source>
</evidence>
<gene>
    <name evidence="2" type="ORF">HAND1043_LOCUS69</name>
</gene>
<accession>A0A6T8G7R5</accession>
<dbReference type="EMBL" id="HBFK01000085">
    <property type="protein sequence ID" value="CAD8733578.1"/>
    <property type="molecule type" value="Transcribed_RNA"/>
</dbReference>
<protein>
    <submittedName>
        <fullName evidence="2">Uncharacterized protein</fullName>
    </submittedName>
</protein>
<proteinExistence type="predicted"/>
<feature type="compositionally biased region" description="Basic and acidic residues" evidence="1">
    <location>
        <begin position="82"/>
        <end position="122"/>
    </location>
</feature>
<sequence>MGGMCTKKSVDDVVPNISAGGLAGHTTVSPVKKLEPGAEEEFNGKPLSRAQSKKIVEQQKVQAQLDAVQKQREVQQKAGVARMHERSQSMKMEKKNASTGRADKAAAANEKLKSMDGAESKLTEGPLLFSVGP</sequence>
<reference evidence="2" key="1">
    <citation type="submission" date="2021-01" db="EMBL/GenBank/DDBJ databases">
        <authorList>
            <person name="Corre E."/>
            <person name="Pelletier E."/>
            <person name="Niang G."/>
            <person name="Scheremetjew M."/>
            <person name="Finn R."/>
            <person name="Kale V."/>
            <person name="Holt S."/>
            <person name="Cochrane G."/>
            <person name="Meng A."/>
            <person name="Brown T."/>
            <person name="Cohen L."/>
        </authorList>
    </citation>
    <scope>NUCLEOTIDE SEQUENCE</scope>
    <source>
        <strain evidence="2">CCMP441</strain>
    </source>
</reference>
<dbReference type="AlphaFoldDB" id="A0A6T8G7R5"/>